<keyword evidence="2" id="KW-1185">Reference proteome</keyword>
<comment type="caution">
    <text evidence="1">The sequence shown here is derived from an EMBL/GenBank/DDBJ whole genome shotgun (WGS) entry which is preliminary data.</text>
</comment>
<evidence type="ECO:0000313" key="1">
    <source>
        <dbReference type="EMBL" id="KAA1074954.1"/>
    </source>
</evidence>
<protein>
    <submittedName>
        <fullName evidence="1">Uncharacterized protein</fullName>
    </submittedName>
</protein>
<accession>A0A5B0MG09</accession>
<evidence type="ECO:0000313" key="2">
    <source>
        <dbReference type="Proteomes" id="UP000324748"/>
    </source>
</evidence>
<organism evidence="1 2">
    <name type="scientific">Puccinia graminis f. sp. tritici</name>
    <dbReference type="NCBI Taxonomy" id="56615"/>
    <lineage>
        <taxon>Eukaryota</taxon>
        <taxon>Fungi</taxon>
        <taxon>Dikarya</taxon>
        <taxon>Basidiomycota</taxon>
        <taxon>Pucciniomycotina</taxon>
        <taxon>Pucciniomycetes</taxon>
        <taxon>Pucciniales</taxon>
        <taxon>Pucciniaceae</taxon>
        <taxon>Puccinia</taxon>
    </lineage>
</organism>
<dbReference type="AlphaFoldDB" id="A0A5B0MG09"/>
<dbReference type="Proteomes" id="UP000324748">
    <property type="component" value="Unassembled WGS sequence"/>
</dbReference>
<name>A0A5B0MG09_PUCGR</name>
<gene>
    <name evidence="1" type="ORF">PGT21_025494</name>
</gene>
<proteinExistence type="predicted"/>
<dbReference type="EMBL" id="VSWC01000157">
    <property type="protein sequence ID" value="KAA1074954.1"/>
    <property type="molecule type" value="Genomic_DNA"/>
</dbReference>
<reference evidence="1 2" key="1">
    <citation type="submission" date="2019-05" db="EMBL/GenBank/DDBJ databases">
        <title>Emergence of the Ug99 lineage of the wheat stem rust pathogen through somatic hybridization.</title>
        <authorList>
            <person name="Li F."/>
            <person name="Upadhyaya N.M."/>
            <person name="Sperschneider J."/>
            <person name="Matny O."/>
            <person name="Nguyen-Phuc H."/>
            <person name="Mago R."/>
            <person name="Raley C."/>
            <person name="Miller M.E."/>
            <person name="Silverstein K.A.T."/>
            <person name="Henningsen E."/>
            <person name="Hirsch C.D."/>
            <person name="Visser B."/>
            <person name="Pretorius Z.A."/>
            <person name="Steffenson B.J."/>
            <person name="Schwessinger B."/>
            <person name="Dodds P.N."/>
            <person name="Figueroa M."/>
        </authorList>
    </citation>
    <scope>NUCLEOTIDE SEQUENCE [LARGE SCALE GENOMIC DNA]</scope>
    <source>
        <strain evidence="1">21-0</strain>
    </source>
</reference>
<sequence length="83" mass="9019">MNTVKFSTKGMKRDGIAIHHETSAFKAKRFASSSSLRRFLASTPDWLMAAAGRGASLTVGPLNKRSTTLSPPLEMELLKGRQA</sequence>